<dbReference type="InterPro" id="IPR002455">
    <property type="entry name" value="GPCR3_GABA-B"/>
</dbReference>
<evidence type="ECO:0000313" key="7">
    <source>
        <dbReference type="Proteomes" id="UP001634394"/>
    </source>
</evidence>
<organism evidence="6 7">
    <name type="scientific">Sinanodonta woodiana</name>
    <name type="common">Chinese pond mussel</name>
    <name type="synonym">Anodonta woodiana</name>
    <dbReference type="NCBI Taxonomy" id="1069815"/>
    <lineage>
        <taxon>Eukaryota</taxon>
        <taxon>Metazoa</taxon>
        <taxon>Spiralia</taxon>
        <taxon>Lophotrochozoa</taxon>
        <taxon>Mollusca</taxon>
        <taxon>Bivalvia</taxon>
        <taxon>Autobranchia</taxon>
        <taxon>Heteroconchia</taxon>
        <taxon>Palaeoheterodonta</taxon>
        <taxon>Unionida</taxon>
        <taxon>Unionoidea</taxon>
        <taxon>Unionidae</taxon>
        <taxon>Unioninae</taxon>
        <taxon>Sinanodonta</taxon>
    </lineage>
</organism>
<proteinExistence type="predicted"/>
<dbReference type="GO" id="GO:0004930">
    <property type="term" value="F:G protein-coupled receptor activity"/>
    <property type="evidence" value="ECO:0007669"/>
    <property type="project" value="UniProtKB-KW"/>
</dbReference>
<accession>A0ABD3T7M4</accession>
<keyword evidence="5" id="KW-1133">Transmembrane helix</keyword>
<evidence type="ECO:0000256" key="4">
    <source>
        <dbReference type="ARBA" id="ARBA00023224"/>
    </source>
</evidence>
<feature type="transmembrane region" description="Helical" evidence="5">
    <location>
        <begin position="12"/>
        <end position="34"/>
    </location>
</feature>
<dbReference type="InterPro" id="IPR028082">
    <property type="entry name" value="Peripla_BP_I"/>
</dbReference>
<dbReference type="PANTHER" id="PTHR10519">
    <property type="entry name" value="GABA-B RECEPTOR"/>
    <property type="match status" value="1"/>
</dbReference>
<gene>
    <name evidence="6" type="ORF">ACJMK2_024035</name>
</gene>
<reference evidence="6 7" key="1">
    <citation type="submission" date="2024-11" db="EMBL/GenBank/DDBJ databases">
        <title>Chromosome-level genome assembly of the freshwater bivalve Anodonta woodiana.</title>
        <authorList>
            <person name="Chen X."/>
        </authorList>
    </citation>
    <scope>NUCLEOTIDE SEQUENCE [LARGE SCALE GENOMIC DNA]</scope>
    <source>
        <strain evidence="6">MN2024</strain>
        <tissue evidence="6">Gills</tissue>
    </source>
</reference>
<dbReference type="Gene3D" id="3.40.50.2300">
    <property type="match status" value="1"/>
</dbReference>
<protein>
    <submittedName>
        <fullName evidence="6">Uncharacterized protein</fullName>
    </submittedName>
</protein>
<evidence type="ECO:0000256" key="1">
    <source>
        <dbReference type="ARBA" id="ARBA00023040"/>
    </source>
</evidence>
<keyword evidence="1" id="KW-0297">G-protein coupled receptor</keyword>
<keyword evidence="3" id="KW-0325">Glycoprotein</keyword>
<keyword evidence="5" id="KW-0812">Transmembrane</keyword>
<name>A0ABD3T7M4_SINWO</name>
<dbReference type="SUPFAM" id="SSF53822">
    <property type="entry name" value="Periplasmic binding protein-like I"/>
    <property type="match status" value="1"/>
</dbReference>
<keyword evidence="7" id="KW-1185">Reference proteome</keyword>
<keyword evidence="2" id="KW-0675">Receptor</keyword>
<dbReference type="EMBL" id="JBJQND010000019">
    <property type="protein sequence ID" value="KAL3832387.1"/>
    <property type="molecule type" value="Genomic_DNA"/>
</dbReference>
<keyword evidence="4" id="KW-0807">Transducer</keyword>
<comment type="caution">
    <text evidence="6">The sequence shown here is derived from an EMBL/GenBank/DDBJ whole genome shotgun (WGS) entry which is preliminary data.</text>
</comment>
<dbReference type="AlphaFoldDB" id="A0ABD3T7M4"/>
<sequence length="78" mass="8627">MVEEGWYKSAHWLLYFVIAVVVADKPVLNLMGLLPMTGNVWSGGGACLPALQMGIDHVNARTDILPGYNLNLIWKDTQ</sequence>
<evidence type="ECO:0000256" key="3">
    <source>
        <dbReference type="ARBA" id="ARBA00023180"/>
    </source>
</evidence>
<dbReference type="PANTHER" id="PTHR10519:SF77">
    <property type="entry name" value="GAMMA-AMINOBUTYRIC ACID TYPE B RECEPTOR SUBUNIT 1"/>
    <property type="match status" value="1"/>
</dbReference>
<feature type="non-terminal residue" evidence="6">
    <location>
        <position position="78"/>
    </location>
</feature>
<dbReference type="Proteomes" id="UP001634394">
    <property type="component" value="Unassembled WGS sequence"/>
</dbReference>
<keyword evidence="5" id="KW-0472">Membrane</keyword>
<evidence type="ECO:0000313" key="6">
    <source>
        <dbReference type="EMBL" id="KAL3832387.1"/>
    </source>
</evidence>
<evidence type="ECO:0000256" key="2">
    <source>
        <dbReference type="ARBA" id="ARBA00023170"/>
    </source>
</evidence>
<evidence type="ECO:0000256" key="5">
    <source>
        <dbReference type="SAM" id="Phobius"/>
    </source>
</evidence>